<dbReference type="SUPFAM" id="SSF55804">
    <property type="entry name" value="Phoshotransferase/anion transport protein"/>
    <property type="match status" value="1"/>
</dbReference>
<dbReference type="PANTHER" id="PTHR47738">
    <property type="entry name" value="PTS SYSTEM FRUCTOSE-LIKE EIIA COMPONENT-RELATED"/>
    <property type="match status" value="1"/>
</dbReference>
<dbReference type="InterPro" id="IPR002178">
    <property type="entry name" value="PTS_EIIA_type-2_dom"/>
</dbReference>
<proteinExistence type="predicted"/>
<evidence type="ECO:0000313" key="8">
    <source>
        <dbReference type="Proteomes" id="UP000535908"/>
    </source>
</evidence>
<keyword evidence="2" id="KW-0597">Phosphoprotein</keyword>
<reference evidence="7 8" key="1">
    <citation type="submission" date="2020-03" db="EMBL/GenBank/DDBJ databases">
        <title>Soil Listeria distribution.</title>
        <authorList>
            <person name="Liao J."/>
            <person name="Wiedmann M."/>
        </authorList>
    </citation>
    <scope>NUCLEOTIDE SEQUENCE [LARGE SCALE GENOMIC DNA]</scope>
    <source>
        <strain evidence="7 8">FSL L7-0741</strain>
    </source>
</reference>
<dbReference type="InterPro" id="IPR016152">
    <property type="entry name" value="PTrfase/Anion_transptr"/>
</dbReference>
<dbReference type="NCBIfam" id="NF007389">
    <property type="entry name" value="PRK09913.1"/>
    <property type="match status" value="1"/>
</dbReference>
<evidence type="ECO:0000259" key="6">
    <source>
        <dbReference type="PROSITE" id="PS51094"/>
    </source>
</evidence>
<dbReference type="GO" id="GO:0008982">
    <property type="term" value="F:protein-N(PI)-phosphohistidine-sugar phosphotransferase activity"/>
    <property type="evidence" value="ECO:0007669"/>
    <property type="project" value="InterPro"/>
</dbReference>
<dbReference type="InterPro" id="IPR051541">
    <property type="entry name" value="PTS_SugarTrans_NitroReg"/>
</dbReference>
<dbReference type="PROSITE" id="PS00372">
    <property type="entry name" value="PTS_EIIA_TYPE_2_HIS"/>
    <property type="match status" value="1"/>
</dbReference>
<keyword evidence="3" id="KW-0762">Sugar transport</keyword>
<dbReference type="AlphaFoldDB" id="A0A7X0Y2Y5"/>
<dbReference type="PANTHER" id="PTHR47738:SF2">
    <property type="entry name" value="PTS SYSTEM FRUCTOSE-LIKE EIIA COMPONENT"/>
    <property type="match status" value="1"/>
</dbReference>
<protein>
    <submittedName>
        <fullName evidence="7">PTS fructose transporter subunit IIA</fullName>
    </submittedName>
</protein>
<accession>A0A7X0Y2Y5</accession>
<keyword evidence="4" id="KW-0808">Transferase</keyword>
<dbReference type="RefSeq" id="WP_185409383.1">
    <property type="nucleotide sequence ID" value="NZ_JAARRE010000003.1"/>
</dbReference>
<keyword evidence="5" id="KW-0598">Phosphotransferase system</keyword>
<keyword evidence="1" id="KW-0813">Transport</keyword>
<dbReference type="GO" id="GO:0016020">
    <property type="term" value="C:membrane"/>
    <property type="evidence" value="ECO:0007669"/>
    <property type="project" value="InterPro"/>
</dbReference>
<sequence>MEIMNISGINVAMQGTTKAEILKEFAELALLNGKVSSAEGFYGDLWLREEESTTGFGGGIAIPHAKSAFVTEVGVLVGRGTNEVAWEALDDQPVHCWICLLVPETGGQEHLRLLSQLSRKLMDPEFVAKLKSGSEQEILTLVQGVIS</sequence>
<gene>
    <name evidence="7" type="ORF">HCA69_06735</name>
</gene>
<dbReference type="GO" id="GO:0009401">
    <property type="term" value="P:phosphoenolpyruvate-dependent sugar phosphotransferase system"/>
    <property type="evidence" value="ECO:0007669"/>
    <property type="project" value="UniProtKB-KW"/>
</dbReference>
<dbReference type="NCBIfam" id="TIGR00848">
    <property type="entry name" value="fruA"/>
    <property type="match status" value="1"/>
</dbReference>
<dbReference type="InterPro" id="IPR004715">
    <property type="entry name" value="PTS_IIA_fruc"/>
</dbReference>
<evidence type="ECO:0000313" key="7">
    <source>
        <dbReference type="EMBL" id="MBC1936057.1"/>
    </source>
</evidence>
<dbReference type="CDD" id="cd00211">
    <property type="entry name" value="PTS_IIA_fru"/>
    <property type="match status" value="1"/>
</dbReference>
<dbReference type="Proteomes" id="UP000535908">
    <property type="component" value="Unassembled WGS sequence"/>
</dbReference>
<organism evidence="7 8">
    <name type="scientific">Listeria grandensis</name>
    <dbReference type="NCBI Taxonomy" id="1494963"/>
    <lineage>
        <taxon>Bacteria</taxon>
        <taxon>Bacillati</taxon>
        <taxon>Bacillota</taxon>
        <taxon>Bacilli</taxon>
        <taxon>Bacillales</taxon>
        <taxon>Listeriaceae</taxon>
        <taxon>Listeria</taxon>
    </lineage>
</organism>
<evidence type="ECO:0000256" key="5">
    <source>
        <dbReference type="ARBA" id="ARBA00022683"/>
    </source>
</evidence>
<comment type="caution">
    <text evidence="7">The sequence shown here is derived from an EMBL/GenBank/DDBJ whole genome shotgun (WGS) entry which is preliminary data.</text>
</comment>
<dbReference type="Gene3D" id="3.40.930.10">
    <property type="entry name" value="Mannitol-specific EII, Chain A"/>
    <property type="match status" value="1"/>
</dbReference>
<name>A0A7X0Y2Y5_9LIST</name>
<dbReference type="Pfam" id="PF00359">
    <property type="entry name" value="PTS_EIIA_2"/>
    <property type="match status" value="1"/>
</dbReference>
<dbReference type="PROSITE" id="PS51094">
    <property type="entry name" value="PTS_EIIA_TYPE_2"/>
    <property type="match status" value="1"/>
</dbReference>
<evidence type="ECO:0000256" key="2">
    <source>
        <dbReference type="ARBA" id="ARBA00022553"/>
    </source>
</evidence>
<evidence type="ECO:0000256" key="1">
    <source>
        <dbReference type="ARBA" id="ARBA00022448"/>
    </source>
</evidence>
<evidence type="ECO:0000256" key="3">
    <source>
        <dbReference type="ARBA" id="ARBA00022597"/>
    </source>
</evidence>
<feature type="domain" description="PTS EIIA type-2" evidence="6">
    <location>
        <begin position="2"/>
        <end position="145"/>
    </location>
</feature>
<evidence type="ECO:0000256" key="4">
    <source>
        <dbReference type="ARBA" id="ARBA00022679"/>
    </source>
</evidence>
<dbReference type="EMBL" id="JAARWN010000004">
    <property type="protein sequence ID" value="MBC1936057.1"/>
    <property type="molecule type" value="Genomic_DNA"/>
</dbReference>